<dbReference type="Proteomes" id="UP000784128">
    <property type="component" value="Unassembled WGS sequence"/>
</dbReference>
<comment type="caution">
    <text evidence="1">The sequence shown here is derived from an EMBL/GenBank/DDBJ whole genome shotgun (WGS) entry which is preliminary data.</text>
</comment>
<proteinExistence type="predicted"/>
<name>A0ABS5U957_9BACT</name>
<accession>A0ABS5U957</accession>
<dbReference type="RefSeq" id="WP_214298797.1">
    <property type="nucleotide sequence ID" value="NZ_JAHDYS010000008.1"/>
</dbReference>
<reference evidence="1 2" key="1">
    <citation type="submission" date="2021-05" db="EMBL/GenBank/DDBJ databases">
        <title>The draft genome of Geobacter chapellei DSM 13688.</title>
        <authorList>
            <person name="Xu Z."/>
            <person name="Masuda Y."/>
            <person name="Itoh H."/>
            <person name="Senoo K."/>
        </authorList>
    </citation>
    <scope>NUCLEOTIDE SEQUENCE [LARGE SCALE GENOMIC DNA]</scope>
    <source>
        <strain evidence="1 2">DSM 13688</strain>
    </source>
</reference>
<evidence type="ECO:0000313" key="1">
    <source>
        <dbReference type="EMBL" id="MBT1072186.1"/>
    </source>
</evidence>
<organism evidence="1 2">
    <name type="scientific">Pelotalea chapellei</name>
    <dbReference type="NCBI Taxonomy" id="44671"/>
    <lineage>
        <taxon>Bacteria</taxon>
        <taxon>Pseudomonadati</taxon>
        <taxon>Thermodesulfobacteriota</taxon>
        <taxon>Desulfuromonadia</taxon>
        <taxon>Geobacterales</taxon>
        <taxon>Geobacteraceae</taxon>
        <taxon>Pelotalea</taxon>
    </lineage>
</organism>
<keyword evidence="2" id="KW-1185">Reference proteome</keyword>
<sequence length="60" mass="6988">MDKKSGKCGCINNGNAKFCEGCEEWNTPQYWCDVCEREVAEKRCPLCGLKARRRRETQEE</sequence>
<evidence type="ECO:0000313" key="2">
    <source>
        <dbReference type="Proteomes" id="UP000784128"/>
    </source>
</evidence>
<protein>
    <submittedName>
        <fullName evidence="1">Uncharacterized protein</fullName>
    </submittedName>
</protein>
<dbReference type="EMBL" id="JAHDYS010000008">
    <property type="protein sequence ID" value="MBT1072186.1"/>
    <property type="molecule type" value="Genomic_DNA"/>
</dbReference>
<gene>
    <name evidence="1" type="ORF">KJB30_10350</name>
</gene>